<proteinExistence type="predicted"/>
<dbReference type="EMBL" id="KV426014">
    <property type="protein sequence ID" value="KZV92118.1"/>
    <property type="molecule type" value="Genomic_DNA"/>
</dbReference>
<evidence type="ECO:0000313" key="3">
    <source>
        <dbReference type="Proteomes" id="UP000077266"/>
    </source>
</evidence>
<name>A0A165HKW7_EXIGL</name>
<dbReference type="AlphaFoldDB" id="A0A165HKW7"/>
<organism evidence="2 3">
    <name type="scientific">Exidia glandulosa HHB12029</name>
    <dbReference type="NCBI Taxonomy" id="1314781"/>
    <lineage>
        <taxon>Eukaryota</taxon>
        <taxon>Fungi</taxon>
        <taxon>Dikarya</taxon>
        <taxon>Basidiomycota</taxon>
        <taxon>Agaricomycotina</taxon>
        <taxon>Agaricomycetes</taxon>
        <taxon>Auriculariales</taxon>
        <taxon>Exidiaceae</taxon>
        <taxon>Exidia</taxon>
    </lineage>
</organism>
<gene>
    <name evidence="2" type="ORF">EXIGLDRAFT_769305</name>
</gene>
<dbReference type="Gene3D" id="3.80.10.10">
    <property type="entry name" value="Ribonuclease Inhibitor"/>
    <property type="match status" value="1"/>
</dbReference>
<keyword evidence="3" id="KW-1185">Reference proteome</keyword>
<accession>A0A165HKW7</accession>
<dbReference type="Proteomes" id="UP000077266">
    <property type="component" value="Unassembled WGS sequence"/>
</dbReference>
<reference evidence="2 3" key="1">
    <citation type="journal article" date="2016" name="Mol. Biol. Evol.">
        <title>Comparative Genomics of Early-Diverging Mushroom-Forming Fungi Provides Insights into the Origins of Lignocellulose Decay Capabilities.</title>
        <authorList>
            <person name="Nagy L.G."/>
            <person name="Riley R."/>
            <person name="Tritt A."/>
            <person name="Adam C."/>
            <person name="Daum C."/>
            <person name="Floudas D."/>
            <person name="Sun H."/>
            <person name="Yadav J.S."/>
            <person name="Pangilinan J."/>
            <person name="Larsson K.H."/>
            <person name="Matsuura K."/>
            <person name="Barry K."/>
            <person name="Labutti K."/>
            <person name="Kuo R."/>
            <person name="Ohm R.A."/>
            <person name="Bhattacharya S.S."/>
            <person name="Shirouzu T."/>
            <person name="Yoshinaga Y."/>
            <person name="Martin F.M."/>
            <person name="Grigoriev I.V."/>
            <person name="Hibbett D.S."/>
        </authorList>
    </citation>
    <scope>NUCLEOTIDE SEQUENCE [LARGE SCALE GENOMIC DNA]</scope>
    <source>
        <strain evidence="2 3">HHB12029</strain>
    </source>
</reference>
<protein>
    <recommendedName>
        <fullName evidence="1">F-box domain-containing protein</fullName>
    </recommendedName>
</protein>
<dbReference type="InParanoid" id="A0A165HKW7"/>
<evidence type="ECO:0000313" key="2">
    <source>
        <dbReference type="EMBL" id="KZV92118.1"/>
    </source>
</evidence>
<sequence>MAVLAVIDSIPNELLSTILRSARPHAFHLARSITLSHVCTRWRAVVLGDAQMWDSISLDDSDHRIFPQQGKLCLRAFLDVVSIILARSRDAPLYLDLGNEPSDSTTLTRLVPLLLPNVHRIVDLCLEVCDPSDLMTILRGGLSFPELRKLSLNVMPGVANFGGEPAQVDMDMPVASVVALFGIIPSDIKRFFSPFSLSLKLVWVEVSASSLATDLSNALLSCPILTDIGIAALPGVPLLHAEHVPSTTSSHRKEL</sequence>
<dbReference type="PROSITE" id="PS50181">
    <property type="entry name" value="FBOX"/>
    <property type="match status" value="1"/>
</dbReference>
<feature type="domain" description="F-box" evidence="1">
    <location>
        <begin position="4"/>
        <end position="56"/>
    </location>
</feature>
<dbReference type="OrthoDB" id="3172239at2759"/>
<dbReference type="InterPro" id="IPR001810">
    <property type="entry name" value="F-box_dom"/>
</dbReference>
<evidence type="ECO:0000259" key="1">
    <source>
        <dbReference type="PROSITE" id="PS50181"/>
    </source>
</evidence>
<dbReference type="InterPro" id="IPR032675">
    <property type="entry name" value="LRR_dom_sf"/>
</dbReference>